<accession>A0ACC3N7V4</accession>
<reference evidence="1" key="1">
    <citation type="submission" date="2023-07" db="EMBL/GenBank/DDBJ databases">
        <title>Black Yeasts Isolated from many extreme environments.</title>
        <authorList>
            <person name="Coleine C."/>
            <person name="Stajich J.E."/>
            <person name="Selbmann L."/>
        </authorList>
    </citation>
    <scope>NUCLEOTIDE SEQUENCE</scope>
    <source>
        <strain evidence="1">CCFEE 5714</strain>
    </source>
</reference>
<sequence length="249" mass="28242">MNSRRNLTSMTTSIPQDDDNAAPQFDRAIPIHPAQTFLRRRSGSYRVLQMEGHHTWSPNIGLRQWLLLAPVLLLAMWGMIDLSGRLSRGTGSALVREDATCWCGNSDQEAIAMGCIYDHIAVDWLPPSCVDNELVNEFDASGPGVDGSWPYYELDSAYQYAPVNASDIDLYAIEGKDYYATSEWHVAHCLFTWRKQYRASSEAKTIEPWNNKEAHIVHCSDYILRAMRSNVGLDDVDTYIPGRDRHIEE</sequence>
<organism evidence="1 2">
    <name type="scientific">Vermiconidia calcicola</name>
    <dbReference type="NCBI Taxonomy" id="1690605"/>
    <lineage>
        <taxon>Eukaryota</taxon>
        <taxon>Fungi</taxon>
        <taxon>Dikarya</taxon>
        <taxon>Ascomycota</taxon>
        <taxon>Pezizomycotina</taxon>
        <taxon>Dothideomycetes</taxon>
        <taxon>Dothideomycetidae</taxon>
        <taxon>Mycosphaerellales</taxon>
        <taxon>Extremaceae</taxon>
        <taxon>Vermiconidia</taxon>
    </lineage>
</organism>
<dbReference type="EMBL" id="JAUTXU010000080">
    <property type="protein sequence ID" value="KAK3710910.1"/>
    <property type="molecule type" value="Genomic_DNA"/>
</dbReference>
<comment type="caution">
    <text evidence="1">The sequence shown here is derived from an EMBL/GenBank/DDBJ whole genome shotgun (WGS) entry which is preliminary data.</text>
</comment>
<proteinExistence type="predicted"/>
<evidence type="ECO:0000313" key="1">
    <source>
        <dbReference type="EMBL" id="KAK3710910.1"/>
    </source>
</evidence>
<name>A0ACC3N7V4_9PEZI</name>
<dbReference type="Proteomes" id="UP001281147">
    <property type="component" value="Unassembled WGS sequence"/>
</dbReference>
<protein>
    <submittedName>
        <fullName evidence="1">Uncharacterized protein</fullName>
    </submittedName>
</protein>
<gene>
    <name evidence="1" type="ORF">LTR37_009931</name>
</gene>
<evidence type="ECO:0000313" key="2">
    <source>
        <dbReference type="Proteomes" id="UP001281147"/>
    </source>
</evidence>
<keyword evidence="2" id="KW-1185">Reference proteome</keyword>